<evidence type="ECO:0000256" key="2">
    <source>
        <dbReference type="SAM" id="MobiDB-lite"/>
    </source>
</evidence>
<proteinExistence type="predicted"/>
<gene>
    <name evidence="3" type="ORF">TPC1_10094</name>
</gene>
<keyword evidence="1" id="KW-0175">Coiled coil</keyword>
<evidence type="ECO:0000313" key="3">
    <source>
        <dbReference type="EMBL" id="JAP96539.1"/>
    </source>
</evidence>
<reference evidence="3" key="1">
    <citation type="submission" date="2015-07" db="EMBL/GenBank/DDBJ databases">
        <title>Adaptation to a free-living lifestyle via gene acquisitions in the diplomonad Trepomonas sp. PC1.</title>
        <authorList>
            <person name="Xu F."/>
            <person name="Jerlstrom-Hultqvist J."/>
            <person name="Kolisko M."/>
            <person name="Simpson A.G.B."/>
            <person name="Roger A.J."/>
            <person name="Svard S.G."/>
            <person name="Andersson J.O."/>
        </authorList>
    </citation>
    <scope>NUCLEOTIDE SEQUENCE</scope>
    <source>
        <strain evidence="3">PC1</strain>
    </source>
</reference>
<feature type="coiled-coil region" evidence="1">
    <location>
        <begin position="142"/>
        <end position="180"/>
    </location>
</feature>
<name>A0A146KNB3_9EUKA</name>
<organism evidence="3">
    <name type="scientific">Trepomonas sp. PC1</name>
    <dbReference type="NCBI Taxonomy" id="1076344"/>
    <lineage>
        <taxon>Eukaryota</taxon>
        <taxon>Metamonada</taxon>
        <taxon>Diplomonadida</taxon>
        <taxon>Hexamitidae</taxon>
        <taxon>Hexamitinae</taxon>
        <taxon>Trepomonas</taxon>
    </lineage>
</organism>
<evidence type="ECO:0000256" key="1">
    <source>
        <dbReference type="SAM" id="Coils"/>
    </source>
</evidence>
<dbReference type="EMBL" id="GDID01000067">
    <property type="protein sequence ID" value="JAP96539.1"/>
    <property type="molecule type" value="Transcribed_RNA"/>
</dbReference>
<protein>
    <submittedName>
        <fullName evidence="3">Uncharacterized protein</fullName>
    </submittedName>
</protein>
<accession>A0A146KNB3</accession>
<feature type="region of interest" description="Disordered" evidence="2">
    <location>
        <begin position="744"/>
        <end position="767"/>
    </location>
</feature>
<dbReference type="AlphaFoldDB" id="A0A146KNB3"/>
<feature type="coiled-coil region" evidence="1">
    <location>
        <begin position="212"/>
        <end position="398"/>
    </location>
</feature>
<sequence>MIGIKDNTKPPSIVAPKSQIQQTQQTYLELEKFVRLTSSDMVSTVRQNCAKLLDDVQDLIENRKFHVIFEPRLGVPTADAQGPRSILPVFRADIYRLIKEQEGAIIERIDPALKTLVTRRDASMIGNMEQQASRSKNSSEEVKQLTFQVDLLQKALSEMRQQKTEQVDKYRKEVNMLREQLTQKGKVGSVYKPDFMQNAGNDDSVVTMKYMNDQLTQQHNQHMDDLKLMEKKYKQQQTKTLTQLSAQEQETMRLKDELDQLYKIVDQKNQDYEDLKNFQQQLLDQTKNSLQQEINDLIAQNTRAEVLQAEELNAQSQKIARMQQRLTELTQENLNLTQENQQLKDELFSMQLKLDQNSNQLSLLTVQSKTDTESVKKIEQLQKELFELQKKNHVLSEQLYLLKEAKDLLEKDQKKPQFDTTSENELAQLLMQAKNEFVQVKKLFKNCIKSLFDDQSGTLTHLALNKLHVNIYQQFTADIKEEQKVATEYFKNELNMLQIWASKYPKIGFNSQSSQKSTELHNKDEFDEDKPMVDVKKIQEEPKKFERVPSGRNAQFQSARPRTAVMADEDDEDVEYLVKDDNQDQHQSSIAQPWSELNLSKTDTQTQQKVNNTLASVQNLNRPLSQQMYQSPPRPRQVKSAKPLTQSEMTGVFDRLQQEALNIQMRSKRKRELIIQERMRTQERVLRALSLFVENKPRSPSVFDQQPKPLMVISPDRINTARNSAQRGQSVQGDVMKAVMQIRGRPQSAQGIKVPPMKETKRPMSGKQDAVMQLLAAGGILAKTQKK</sequence>